<protein>
    <submittedName>
        <fullName evidence="2">Uncharacterized protein</fullName>
    </submittedName>
</protein>
<feature type="transmembrane region" description="Helical" evidence="1">
    <location>
        <begin position="148"/>
        <end position="165"/>
    </location>
</feature>
<keyword evidence="1" id="KW-0812">Transmembrane</keyword>
<dbReference type="AlphaFoldDB" id="A0A426XI97"/>
<comment type="caution">
    <text evidence="2">The sequence shown here is derived from an EMBL/GenBank/DDBJ whole genome shotgun (WGS) entry which is preliminary data.</text>
</comment>
<evidence type="ECO:0000313" key="2">
    <source>
        <dbReference type="EMBL" id="RRT39205.1"/>
    </source>
</evidence>
<name>A0A426XI97_ENSVE</name>
<accession>A0A426XI97</accession>
<keyword evidence="1" id="KW-1133">Transmembrane helix</keyword>
<reference evidence="2 3" key="1">
    <citation type="journal article" date="2014" name="Agronomy (Basel)">
        <title>A Draft Genome Sequence for Ensete ventricosum, the Drought-Tolerant Tree Against Hunger.</title>
        <authorList>
            <person name="Harrison J."/>
            <person name="Moore K.A."/>
            <person name="Paszkiewicz K."/>
            <person name="Jones T."/>
            <person name="Grant M."/>
            <person name="Ambacheew D."/>
            <person name="Muzemil S."/>
            <person name="Studholme D.J."/>
        </authorList>
    </citation>
    <scope>NUCLEOTIDE SEQUENCE [LARGE SCALE GENOMIC DNA]</scope>
</reference>
<evidence type="ECO:0000313" key="3">
    <source>
        <dbReference type="Proteomes" id="UP000287651"/>
    </source>
</evidence>
<proteinExistence type="predicted"/>
<keyword evidence="1" id="KW-0472">Membrane</keyword>
<dbReference type="EMBL" id="AMZH03020398">
    <property type="protein sequence ID" value="RRT39205.1"/>
    <property type="molecule type" value="Genomic_DNA"/>
</dbReference>
<sequence length="210" mass="23341">MSWCSSAQQYSSLWSLSDKDSRREIEHIGSPGNPSIPSSCRDSVETSSIVHYHLIGVNFCLVDEFRLRILVSKHLLVQARVRWLARSFLDTEWKLVRISSNSELGLGSQLLDWWSPGEEGVLQFGSVADSCKKVGSGAFIVGVVDRSYLITLLLLWLTMLVVLALRRLQVGGVDLTCVRSTVRLLAPPIFPSGQLPASGRPCRRASYPRV</sequence>
<organism evidence="2 3">
    <name type="scientific">Ensete ventricosum</name>
    <name type="common">Abyssinian banana</name>
    <name type="synonym">Musa ensete</name>
    <dbReference type="NCBI Taxonomy" id="4639"/>
    <lineage>
        <taxon>Eukaryota</taxon>
        <taxon>Viridiplantae</taxon>
        <taxon>Streptophyta</taxon>
        <taxon>Embryophyta</taxon>
        <taxon>Tracheophyta</taxon>
        <taxon>Spermatophyta</taxon>
        <taxon>Magnoliopsida</taxon>
        <taxon>Liliopsida</taxon>
        <taxon>Zingiberales</taxon>
        <taxon>Musaceae</taxon>
        <taxon>Ensete</taxon>
    </lineage>
</organism>
<dbReference type="Proteomes" id="UP000287651">
    <property type="component" value="Unassembled WGS sequence"/>
</dbReference>
<evidence type="ECO:0000256" key="1">
    <source>
        <dbReference type="SAM" id="Phobius"/>
    </source>
</evidence>
<gene>
    <name evidence="2" type="ORF">B296_00048733</name>
</gene>